<reference evidence="1 2" key="1">
    <citation type="submission" date="2015-07" db="EMBL/GenBank/DDBJ databases">
        <title>The genome of Melipona quadrifasciata.</title>
        <authorList>
            <person name="Pan H."/>
            <person name="Kapheim K."/>
        </authorList>
    </citation>
    <scope>NUCLEOTIDE SEQUENCE [LARGE SCALE GENOMIC DNA]</scope>
    <source>
        <strain evidence="1">0111107301</strain>
        <tissue evidence="1">Whole body</tissue>
    </source>
</reference>
<evidence type="ECO:0000313" key="2">
    <source>
        <dbReference type="Proteomes" id="UP000053105"/>
    </source>
</evidence>
<evidence type="ECO:0000313" key="1">
    <source>
        <dbReference type="EMBL" id="KOX81314.1"/>
    </source>
</evidence>
<name>A0A0N0BL34_9HYME</name>
<proteinExistence type="predicted"/>
<organism evidence="1 2">
    <name type="scientific">Melipona quadrifasciata</name>
    <dbReference type="NCBI Taxonomy" id="166423"/>
    <lineage>
        <taxon>Eukaryota</taxon>
        <taxon>Metazoa</taxon>
        <taxon>Ecdysozoa</taxon>
        <taxon>Arthropoda</taxon>
        <taxon>Hexapoda</taxon>
        <taxon>Insecta</taxon>
        <taxon>Pterygota</taxon>
        <taxon>Neoptera</taxon>
        <taxon>Endopterygota</taxon>
        <taxon>Hymenoptera</taxon>
        <taxon>Apocrita</taxon>
        <taxon>Aculeata</taxon>
        <taxon>Apoidea</taxon>
        <taxon>Anthophila</taxon>
        <taxon>Apidae</taxon>
        <taxon>Melipona</taxon>
    </lineage>
</organism>
<dbReference type="AlphaFoldDB" id="A0A0N0BL34"/>
<sequence length="156" mass="17935">MERIFCDKAAKLFFEKNYTVLHLHVKYRTQIVNYVGHLDHFGSWTNYHTEPDRSWPTERLSSGGFVNDGTRSDGDTLRWNLELGVLCEARFRRDFSERNGDSLSAKLRSRNGHSSRFMASGRNSRSTKLICINAAEWKKDPIVFQKPVIVLALVAA</sequence>
<dbReference type="Proteomes" id="UP000053105">
    <property type="component" value="Unassembled WGS sequence"/>
</dbReference>
<gene>
    <name evidence="1" type="ORF">WN51_12302</name>
</gene>
<protein>
    <submittedName>
        <fullName evidence="1">Uncharacterized protein</fullName>
    </submittedName>
</protein>
<keyword evidence="2" id="KW-1185">Reference proteome</keyword>
<accession>A0A0N0BL34</accession>
<dbReference type="EMBL" id="KQ435688">
    <property type="protein sequence ID" value="KOX81314.1"/>
    <property type="molecule type" value="Genomic_DNA"/>
</dbReference>